<comment type="caution">
    <text evidence="2">The sequence shown here is derived from an EMBL/GenBank/DDBJ whole genome shotgun (WGS) entry which is preliminary data.</text>
</comment>
<feature type="chain" id="PRO_5047230061" description="MORN repeat protein" evidence="1">
    <location>
        <begin position="20"/>
        <end position="115"/>
    </location>
</feature>
<evidence type="ECO:0000256" key="1">
    <source>
        <dbReference type="SAM" id="SignalP"/>
    </source>
</evidence>
<accession>A0ABX2PLX6</accession>
<name>A0ABX2PLX6_9RHOB</name>
<reference evidence="2 3" key="1">
    <citation type="submission" date="2020-06" db="EMBL/GenBank/DDBJ databases">
        <authorList>
            <person name="Cao W.R."/>
        </authorList>
    </citation>
    <scope>NUCLEOTIDE SEQUENCE [LARGE SCALE GENOMIC DNA]</scope>
    <source>
        <strain evidence="2 3">B1Z28</strain>
    </source>
</reference>
<dbReference type="EMBL" id="JABXWT010000001">
    <property type="protein sequence ID" value="NVO55122.1"/>
    <property type="molecule type" value="Genomic_DNA"/>
</dbReference>
<keyword evidence="1" id="KW-0732">Signal</keyword>
<evidence type="ECO:0000313" key="3">
    <source>
        <dbReference type="Proteomes" id="UP000630805"/>
    </source>
</evidence>
<protein>
    <recommendedName>
        <fullName evidence="4">MORN repeat protein</fullName>
    </recommendedName>
</protein>
<dbReference type="Proteomes" id="UP000630805">
    <property type="component" value="Unassembled WGS sequence"/>
</dbReference>
<feature type="signal peptide" evidence="1">
    <location>
        <begin position="1"/>
        <end position="19"/>
    </location>
</feature>
<evidence type="ECO:0008006" key="4">
    <source>
        <dbReference type="Google" id="ProtNLM"/>
    </source>
</evidence>
<keyword evidence="3" id="KW-1185">Reference proteome</keyword>
<dbReference type="RefSeq" id="WP_176862181.1">
    <property type="nucleotide sequence ID" value="NZ_JABXWT010000001.1"/>
</dbReference>
<sequence>MKRNFLALALAAISSPALAAGFASKGEIQSAIGDHTYQGGMLTGAFSEYYSADGAIKGDGYSGTWRATDNGMCFTYGTDPENCWDLKIDGNVVTLFKDGAVDGAGVIVKGNPNSY</sequence>
<evidence type="ECO:0000313" key="2">
    <source>
        <dbReference type="EMBL" id="NVO55122.1"/>
    </source>
</evidence>
<gene>
    <name evidence="2" type="ORF">HW561_04885</name>
</gene>
<proteinExistence type="predicted"/>
<organism evidence="2 3">
    <name type="scientific">Ruegeria haliotis</name>
    <dbReference type="NCBI Taxonomy" id="2747601"/>
    <lineage>
        <taxon>Bacteria</taxon>
        <taxon>Pseudomonadati</taxon>
        <taxon>Pseudomonadota</taxon>
        <taxon>Alphaproteobacteria</taxon>
        <taxon>Rhodobacterales</taxon>
        <taxon>Roseobacteraceae</taxon>
        <taxon>Ruegeria</taxon>
    </lineage>
</organism>